<feature type="compositionally biased region" description="Low complexity" evidence="1">
    <location>
        <begin position="237"/>
        <end position="246"/>
    </location>
</feature>
<name>A0A075UXP8_9PSEU</name>
<dbReference type="EMBL" id="CP008953">
    <property type="protein sequence ID" value="AIG79032.1"/>
    <property type="molecule type" value="Genomic_DNA"/>
</dbReference>
<feature type="transmembrane region" description="Helical" evidence="2">
    <location>
        <begin position="58"/>
        <end position="88"/>
    </location>
</feature>
<evidence type="ECO:0000256" key="1">
    <source>
        <dbReference type="SAM" id="MobiDB-lite"/>
    </source>
</evidence>
<feature type="transmembrane region" description="Helical" evidence="2">
    <location>
        <begin position="28"/>
        <end position="52"/>
    </location>
</feature>
<keyword evidence="2" id="KW-1133">Transmembrane helix</keyword>
<keyword evidence="4" id="KW-1185">Reference proteome</keyword>
<dbReference type="eggNOG" id="ENOG5031SKA">
    <property type="taxonomic scope" value="Bacteria"/>
</dbReference>
<feature type="transmembrane region" description="Helical" evidence="2">
    <location>
        <begin position="180"/>
        <end position="200"/>
    </location>
</feature>
<accession>A0A075UXP8</accession>
<evidence type="ECO:0000313" key="4">
    <source>
        <dbReference type="Proteomes" id="UP000028492"/>
    </source>
</evidence>
<feature type="transmembrane region" description="Helical" evidence="2">
    <location>
        <begin position="157"/>
        <end position="174"/>
    </location>
</feature>
<keyword evidence="2" id="KW-0472">Membrane</keyword>
<gene>
    <name evidence="3" type="ORF">AJAP_31050</name>
</gene>
<evidence type="ECO:0000313" key="3">
    <source>
        <dbReference type="EMBL" id="AIG79032.1"/>
    </source>
</evidence>
<dbReference type="HOGENOM" id="CLU_1304295_0_0_11"/>
<organism evidence="3 4">
    <name type="scientific">Amycolatopsis japonica</name>
    <dbReference type="NCBI Taxonomy" id="208439"/>
    <lineage>
        <taxon>Bacteria</taxon>
        <taxon>Bacillati</taxon>
        <taxon>Actinomycetota</taxon>
        <taxon>Actinomycetes</taxon>
        <taxon>Pseudonocardiales</taxon>
        <taxon>Pseudonocardiaceae</taxon>
        <taxon>Amycolatopsis</taxon>
        <taxon>Amycolatopsis japonica group</taxon>
    </lineage>
</organism>
<proteinExistence type="predicted"/>
<dbReference type="Proteomes" id="UP000028492">
    <property type="component" value="Chromosome"/>
</dbReference>
<dbReference type="STRING" id="208439.AJAP_31050"/>
<dbReference type="AlphaFoldDB" id="A0A075UXP8"/>
<protein>
    <submittedName>
        <fullName evidence="3">Putative membrane protein</fullName>
    </submittedName>
</protein>
<sequence length="256" mass="27840">MSLERDLPLTTNSAKAHGDFWLDRRVNFVIGVFDLFAYTIPGALYVAFFGYLGAKVHILTAASVGGVPTVVLVVVIVVLSFLLGYLAYPLGDALERIVPRRRDRDAAVEFVRRMPAAKDRAFLKESPHLLLCALQLHDKEVAADVTRLRASGLMVRNCAPPMLFGAVAAIVDIFAGKHPFIAAVIAALLLFASVTLVSQGRKLGLWAGMKTFELCFWLPEIDEKLAVPQNDEASKIPATETSTQPPSTSPVTPPSR</sequence>
<evidence type="ECO:0000256" key="2">
    <source>
        <dbReference type="SAM" id="Phobius"/>
    </source>
</evidence>
<dbReference type="KEGG" id="aja:AJAP_31050"/>
<feature type="compositionally biased region" description="Pro residues" evidence="1">
    <location>
        <begin position="247"/>
        <end position="256"/>
    </location>
</feature>
<feature type="region of interest" description="Disordered" evidence="1">
    <location>
        <begin position="229"/>
        <end position="256"/>
    </location>
</feature>
<reference evidence="3 4" key="1">
    <citation type="journal article" date="2014" name="J. Biotechnol.">
        <title>Complete genome sequence of the actinobacterium Amycolatopsis japonica MG417-CF17(T) (=DSM 44213T) producing (S,S)-N,N'-ethylenediaminedisuccinic acid.</title>
        <authorList>
            <person name="Stegmann E."/>
            <person name="Albersmeier A."/>
            <person name="Spohn M."/>
            <person name="Gert H."/>
            <person name="Weber T."/>
            <person name="Wohlleben W."/>
            <person name="Kalinowski J."/>
            <person name="Ruckert C."/>
        </authorList>
    </citation>
    <scope>NUCLEOTIDE SEQUENCE [LARGE SCALE GENOMIC DNA]</scope>
    <source>
        <strain evidence="4">MG417-CF17 (DSM 44213)</strain>
    </source>
</reference>
<keyword evidence="2" id="KW-0812">Transmembrane</keyword>